<accession>A0A0S1XAH8</accession>
<feature type="transmembrane region" description="Helical" evidence="1">
    <location>
        <begin position="160"/>
        <end position="178"/>
    </location>
</feature>
<name>A0A0S1XAH8_THEBA</name>
<dbReference type="EMBL" id="CP013050">
    <property type="protein sequence ID" value="ALM74777.1"/>
    <property type="molecule type" value="Genomic_DNA"/>
</dbReference>
<keyword evidence="1" id="KW-1133">Transmembrane helix</keyword>
<feature type="transmembrane region" description="Helical" evidence="1">
    <location>
        <begin position="68"/>
        <end position="87"/>
    </location>
</feature>
<protein>
    <recommendedName>
        <fullName evidence="2">DUF835 domain-containing protein</fullName>
    </recommendedName>
</protein>
<reference evidence="3 4" key="1">
    <citation type="journal article" date="2016" name="Genome Announc.">
        <title>Complete genome sequence of the hyperthermophilic and piezophilic archaeon Thermococcus barophilus Ch5, capable of growth at the expense of hydrogenogenesis from carbon monoxide and formate.</title>
        <authorList>
            <person name="Oger P."/>
            <person name="Sokolova T.G."/>
            <person name="Kozhevnikova D.A."/>
            <person name="Taranov E.A."/>
            <person name="Vannier P."/>
            <person name="Lee H.S."/>
            <person name="Kwon K.K."/>
            <person name="Kang S.G."/>
            <person name="Lee J.H."/>
            <person name="Bonch-Osmolovskaya E.A."/>
            <person name="Lebedinsky A.V."/>
        </authorList>
    </citation>
    <scope>NUCLEOTIDE SEQUENCE [LARGE SCALE GENOMIC DNA]</scope>
    <source>
        <strain evidence="4">Ch5</strain>
    </source>
</reference>
<gene>
    <name evidence="3" type="ORF">TBCH5v1_0823</name>
</gene>
<dbReference type="Proteomes" id="UP000066042">
    <property type="component" value="Chromosome"/>
</dbReference>
<evidence type="ECO:0000313" key="4">
    <source>
        <dbReference type="Proteomes" id="UP000066042"/>
    </source>
</evidence>
<organism evidence="3 4">
    <name type="scientific">Thermococcus barophilus</name>
    <dbReference type="NCBI Taxonomy" id="55802"/>
    <lineage>
        <taxon>Archaea</taxon>
        <taxon>Methanobacteriati</taxon>
        <taxon>Methanobacteriota</taxon>
        <taxon>Thermococci</taxon>
        <taxon>Thermococcales</taxon>
        <taxon>Thermococcaceae</taxon>
        <taxon>Thermococcus</taxon>
    </lineage>
</organism>
<dbReference type="PATRIC" id="fig|55802.8.peg.822"/>
<dbReference type="AlphaFoldDB" id="A0A0S1XAH8"/>
<feature type="transmembrane region" description="Helical" evidence="1">
    <location>
        <begin position="184"/>
        <end position="209"/>
    </location>
</feature>
<evidence type="ECO:0000259" key="2">
    <source>
        <dbReference type="Pfam" id="PF05763"/>
    </source>
</evidence>
<evidence type="ECO:0000256" key="1">
    <source>
        <dbReference type="SAM" id="Phobius"/>
    </source>
</evidence>
<dbReference type="Pfam" id="PF05763">
    <property type="entry name" value="DUF835"/>
    <property type="match status" value="1"/>
</dbReference>
<proteinExistence type="predicted"/>
<sequence>MTAVNAETLIGITNFLSRWILFLAVAYKATKAKEKGWVILAFAFFVNALSVERYILSPLGISVMPEAYDIASMLSEFLTAGLLIWGVRHLRRGITVRDTVILGVVMLTAYLWLIFGATPGFRRLPFALQRLFPIWILSLSLIYTAITLREYAIRKGGLEELFPAGLILLGLLDLTYPFTRNIEWFANMAFFLAAIFRIIAAVGAIKFMFYEVKPPQRIKQEKLSPGAYLFTSEKELLSRFPKIFSENNVIAITRKPPQTFPSSNDIIIYWVTKVKEEQIDDKTFAISPTRIDILIDLVTKALNRGYNLIYIDAFEYIMIENDFKTALKFLLSLKDRAISQGKVLVAVINLDALGEKERKLIEREFEKM</sequence>
<dbReference type="STRING" id="55802.TBCH5v1_0823"/>
<dbReference type="PANTHER" id="PTHR33531:SF7">
    <property type="entry name" value="HYPOTHETICAL MEMBRANE PROTEIN, CONSERVED"/>
    <property type="match status" value="1"/>
</dbReference>
<dbReference type="PANTHER" id="PTHR33531">
    <property type="entry name" value="RUBRERYTHRIN SUBFAMILY"/>
    <property type="match status" value="1"/>
</dbReference>
<feature type="domain" description="DUF835" evidence="2">
    <location>
        <begin position="232"/>
        <end position="365"/>
    </location>
</feature>
<evidence type="ECO:0000313" key="3">
    <source>
        <dbReference type="EMBL" id="ALM74777.1"/>
    </source>
</evidence>
<keyword evidence="1" id="KW-0472">Membrane</keyword>
<dbReference type="InterPro" id="IPR008553">
    <property type="entry name" value="DUF835"/>
</dbReference>
<feature type="transmembrane region" description="Helical" evidence="1">
    <location>
        <begin position="99"/>
        <end position="118"/>
    </location>
</feature>
<keyword evidence="1" id="KW-0812">Transmembrane</keyword>
<feature type="transmembrane region" description="Helical" evidence="1">
    <location>
        <begin position="37"/>
        <end position="56"/>
    </location>
</feature>
<feature type="transmembrane region" description="Helical" evidence="1">
    <location>
        <begin position="130"/>
        <end position="148"/>
    </location>
</feature>